<dbReference type="Gene3D" id="3.40.50.1820">
    <property type="entry name" value="alpha/beta hydrolase"/>
    <property type="match status" value="1"/>
</dbReference>
<evidence type="ECO:0000313" key="3">
    <source>
        <dbReference type="Proteomes" id="UP000184144"/>
    </source>
</evidence>
<dbReference type="Pfam" id="PF12697">
    <property type="entry name" value="Abhydrolase_6"/>
    <property type="match status" value="1"/>
</dbReference>
<dbReference type="PANTHER" id="PTHR43689:SF8">
    <property type="entry name" value="ALPHA_BETA-HYDROLASES SUPERFAMILY PROTEIN"/>
    <property type="match status" value="1"/>
</dbReference>
<evidence type="ECO:0000259" key="1">
    <source>
        <dbReference type="Pfam" id="PF12697"/>
    </source>
</evidence>
<dbReference type="Proteomes" id="UP000184144">
    <property type="component" value="Unassembled WGS sequence"/>
</dbReference>
<dbReference type="PANTHER" id="PTHR43689">
    <property type="entry name" value="HYDROLASE"/>
    <property type="match status" value="1"/>
</dbReference>
<sequence>MDLPGHGGAVAWDGGDYQRQAFEMAQSLCDTPVHLVGHSFGASVALRLAVERPDVMRSLTLVDPVFFYAAKQADPALFDQYAQRAGPVMQAIAKKDHMHAAELFLGDWGVEGGWAMMPPPARAAIAERMPLIGVTAASLIEDTGQIWPRLRDVTCPVLIVSGGKSEPVMPGIVQGLEAQFENCTSVVFDDAGHMIPVTHGPQLAAQIAAFTA</sequence>
<keyword evidence="3" id="KW-1185">Reference proteome</keyword>
<dbReference type="AlphaFoldDB" id="A0A1M4Y0P3"/>
<feature type="domain" description="AB hydrolase-1" evidence="1">
    <location>
        <begin position="1"/>
        <end position="203"/>
    </location>
</feature>
<gene>
    <name evidence="2" type="ORF">SAMN05444273_103375</name>
</gene>
<dbReference type="InterPro" id="IPR000073">
    <property type="entry name" value="AB_hydrolase_1"/>
</dbReference>
<name>A0A1M4Y0P3_9RHOB</name>
<reference evidence="3" key="1">
    <citation type="submission" date="2016-11" db="EMBL/GenBank/DDBJ databases">
        <authorList>
            <person name="Varghese N."/>
            <person name="Submissions S."/>
        </authorList>
    </citation>
    <scope>NUCLEOTIDE SEQUENCE [LARGE SCALE GENOMIC DNA]</scope>
    <source>
        <strain evidence="3">DSM 100566</strain>
    </source>
</reference>
<dbReference type="STRING" id="1486859.SAMN05444273_103375"/>
<protein>
    <submittedName>
        <fullName evidence="2">Pimeloyl-ACP methyl ester carboxylesterase</fullName>
    </submittedName>
</protein>
<proteinExistence type="predicted"/>
<dbReference type="EMBL" id="FQUV01000003">
    <property type="protein sequence ID" value="SHE99397.1"/>
    <property type="molecule type" value="Genomic_DNA"/>
</dbReference>
<dbReference type="InterPro" id="IPR029058">
    <property type="entry name" value="AB_hydrolase_fold"/>
</dbReference>
<dbReference type="SUPFAM" id="SSF53474">
    <property type="entry name" value="alpha/beta-Hydrolases"/>
    <property type="match status" value="1"/>
</dbReference>
<accession>A0A1M4Y0P3</accession>
<evidence type="ECO:0000313" key="2">
    <source>
        <dbReference type="EMBL" id="SHE99397.1"/>
    </source>
</evidence>
<organism evidence="2 3">
    <name type="scientific">Litoreibacter ascidiaceicola</name>
    <dbReference type="NCBI Taxonomy" id="1486859"/>
    <lineage>
        <taxon>Bacteria</taxon>
        <taxon>Pseudomonadati</taxon>
        <taxon>Pseudomonadota</taxon>
        <taxon>Alphaproteobacteria</taxon>
        <taxon>Rhodobacterales</taxon>
        <taxon>Roseobacteraceae</taxon>
        <taxon>Litoreibacter</taxon>
    </lineage>
</organism>